<gene>
    <name evidence="2" type="ORF">SSLN_LOCUS11404</name>
</gene>
<evidence type="ECO:0000313" key="2">
    <source>
        <dbReference type="EMBL" id="VDL97789.1"/>
    </source>
</evidence>
<evidence type="ECO:0000256" key="1">
    <source>
        <dbReference type="SAM" id="MobiDB-lite"/>
    </source>
</evidence>
<feature type="region of interest" description="Disordered" evidence="1">
    <location>
        <begin position="205"/>
        <end position="246"/>
    </location>
</feature>
<feature type="region of interest" description="Disordered" evidence="1">
    <location>
        <begin position="132"/>
        <end position="168"/>
    </location>
</feature>
<keyword evidence="3" id="KW-1185">Reference proteome</keyword>
<feature type="compositionally biased region" description="Low complexity" evidence="1">
    <location>
        <begin position="20"/>
        <end position="35"/>
    </location>
</feature>
<reference evidence="2 3" key="2">
    <citation type="submission" date="2018-11" db="EMBL/GenBank/DDBJ databases">
        <authorList>
            <consortium name="Pathogen Informatics"/>
        </authorList>
    </citation>
    <scope>NUCLEOTIDE SEQUENCE [LARGE SCALE GENOMIC DNA]</scope>
    <source>
        <strain evidence="2 3">NST_G2</strain>
    </source>
</reference>
<dbReference type="Proteomes" id="UP000275846">
    <property type="component" value="Unassembled WGS sequence"/>
</dbReference>
<organism evidence="4">
    <name type="scientific">Schistocephalus solidus</name>
    <name type="common">Tapeworm</name>
    <dbReference type="NCBI Taxonomy" id="70667"/>
    <lineage>
        <taxon>Eukaryota</taxon>
        <taxon>Metazoa</taxon>
        <taxon>Spiralia</taxon>
        <taxon>Lophotrochozoa</taxon>
        <taxon>Platyhelminthes</taxon>
        <taxon>Cestoda</taxon>
        <taxon>Eucestoda</taxon>
        <taxon>Diphyllobothriidea</taxon>
        <taxon>Diphyllobothriidae</taxon>
        <taxon>Schistocephalus</taxon>
    </lineage>
</organism>
<reference evidence="4" key="1">
    <citation type="submission" date="2016-06" db="UniProtKB">
        <authorList>
            <consortium name="WormBaseParasite"/>
        </authorList>
    </citation>
    <scope>IDENTIFICATION</scope>
</reference>
<feature type="compositionally biased region" description="Pro residues" evidence="1">
    <location>
        <begin position="402"/>
        <end position="416"/>
    </location>
</feature>
<evidence type="ECO:0000313" key="3">
    <source>
        <dbReference type="Proteomes" id="UP000275846"/>
    </source>
</evidence>
<feature type="region of interest" description="Disordered" evidence="1">
    <location>
        <begin position="384"/>
        <end position="463"/>
    </location>
</feature>
<evidence type="ECO:0000313" key="4">
    <source>
        <dbReference type="WBParaSite" id="SSLN_0001184201-mRNA-1"/>
    </source>
</evidence>
<feature type="region of interest" description="Disordered" evidence="1">
    <location>
        <begin position="19"/>
        <end position="90"/>
    </location>
</feature>
<feature type="compositionally biased region" description="Pro residues" evidence="1">
    <location>
        <begin position="423"/>
        <end position="432"/>
    </location>
</feature>
<proteinExistence type="predicted"/>
<dbReference type="OrthoDB" id="10480853at2759"/>
<feature type="compositionally biased region" description="Basic and acidic residues" evidence="1">
    <location>
        <begin position="134"/>
        <end position="154"/>
    </location>
</feature>
<dbReference type="WBParaSite" id="SSLN_0001184201-mRNA-1">
    <property type="protein sequence ID" value="SSLN_0001184201-mRNA-1"/>
    <property type="gene ID" value="SSLN_0001184201"/>
</dbReference>
<dbReference type="AlphaFoldDB" id="A0A183T4K6"/>
<feature type="compositionally biased region" description="Low complexity" evidence="1">
    <location>
        <begin position="433"/>
        <end position="442"/>
    </location>
</feature>
<dbReference type="EMBL" id="UYSU01036505">
    <property type="protein sequence ID" value="VDL97789.1"/>
    <property type="molecule type" value="Genomic_DNA"/>
</dbReference>
<name>A0A183T4K6_SCHSO</name>
<accession>A0A183T4K6</accession>
<sequence length="631" mass="69155">MSGRVNPITFLARRLSKTLSKSGNSDADNSSNTASRDADPDNIGYRPPRRLPSAHVSRPKERSGLIKRRWSRGSGGRATREKVPSTCPVRSASACPAPLAQSDCFDLTDVSDFEPEVKTTAMTSQAYNTTVDKVQSEKAREADRESFIESEADRMSTSSSRGDSSDEESMISIKENVDPGLHQTEVSAVYADYDFDYPAVKRSESDEAMELEVDRTLPPTEDSSSEESTRRECEVEYQSSTDADEISLSKESDFKRTATDLTDTQSVVYEYGPMDVHAKEPTRLPVENREPDVENISMPEDAKVPIINVQTEDWTQSDGGEAVTYDQQAEWVQDTDYELEQGGSEYDIQEEEVTFEVEHDAAQDPFHEAVLNASRAQYLRDPPAIMVTSPSNHDLTPHSPKRPPPPVVHPPPPPPSEADRTATPPPRPPAPPSVSSAMKSSPNCTEGSTLSEAKPPHSPKKKKHKIFGVSVAITPHPKTKRLRVLGSLLVFAATVLHETFNSAPTHSRPSPINTATNGRIMPRVNFTNRRQASSTCFGRDINSPTTHRPVGAVVAQIDRLLLLPPPPAQPPHGRTRECMCYALRRALPQICSSLKAAANQRAAGQRSETASRGSPASRLAYSARGRCFSAG</sequence>
<protein>
    <submittedName>
        <fullName evidence="4">Chitin-binding type-2 domain-containing protein</fullName>
    </submittedName>
</protein>